<protein>
    <submittedName>
        <fullName evidence="2">AAA domain-containing protein, putative AbiEii toxin, Type IV TA system</fullName>
    </submittedName>
</protein>
<evidence type="ECO:0000313" key="3">
    <source>
        <dbReference type="Proteomes" id="UP000198752"/>
    </source>
</evidence>
<dbReference type="RefSeq" id="WP_093673547.1">
    <property type="nucleotide sequence ID" value="NZ_FOOY01000019.1"/>
</dbReference>
<dbReference type="OrthoDB" id="9809324at2"/>
<dbReference type="Proteomes" id="UP000198752">
    <property type="component" value="Unassembled WGS sequence"/>
</dbReference>
<dbReference type="SUPFAM" id="SSF52540">
    <property type="entry name" value="P-loop containing nucleoside triphosphate hydrolases"/>
    <property type="match status" value="1"/>
</dbReference>
<name>A0A1I2U5Y3_9BACL</name>
<dbReference type="AlphaFoldDB" id="A0A1I2U5Y3"/>
<dbReference type="STRING" id="269670.SAMN02982927_02560"/>
<organism evidence="2 3">
    <name type="scientific">Sporolactobacillus nakayamae</name>
    <dbReference type="NCBI Taxonomy" id="269670"/>
    <lineage>
        <taxon>Bacteria</taxon>
        <taxon>Bacillati</taxon>
        <taxon>Bacillota</taxon>
        <taxon>Bacilli</taxon>
        <taxon>Bacillales</taxon>
        <taxon>Sporolactobacillaceae</taxon>
        <taxon>Sporolactobacillus</taxon>
    </lineage>
</organism>
<evidence type="ECO:0000259" key="1">
    <source>
        <dbReference type="Pfam" id="PF13304"/>
    </source>
</evidence>
<reference evidence="3" key="1">
    <citation type="submission" date="2016-10" db="EMBL/GenBank/DDBJ databases">
        <authorList>
            <person name="Varghese N."/>
            <person name="Submissions S."/>
        </authorList>
    </citation>
    <scope>NUCLEOTIDE SEQUENCE [LARGE SCALE GENOMIC DNA]</scope>
    <source>
        <strain evidence="3">ATCC 700379</strain>
    </source>
</reference>
<evidence type="ECO:0000313" key="2">
    <source>
        <dbReference type="EMBL" id="SFG72488.1"/>
    </source>
</evidence>
<dbReference type="Gene3D" id="3.40.50.300">
    <property type="entry name" value="P-loop containing nucleotide triphosphate hydrolases"/>
    <property type="match status" value="2"/>
</dbReference>
<sequence>MDIKVRVSSLELYNCKNVVQGKLYFPCAKSHSMKRADVLGLYGQNGSGKTAVVSAFDVLRTLLGGKPLSPDVDRLIYQRSDTVRFVFTFLICVERHYYEAVYDVALTKRDLDADDAVNLANDRAHDPVFISHEEIRYKELVKGARYKTVLAFTREGQETKLSPNAVASKMKSRKEDLVVSYKVNAELAYKEHTSFIFRAEGFHLLGRALEQRTFELLQALKNVFASRLFVLSNHESGISLANLSIPIHCRSAALNLDEEGYGVVELPINSPKKVDMETYEILQTMFTAISKILKEIVPGLSVEAKNLGSQTMSDGRDGVRVELVAKREGRVLPIACESDGVKKLLTVLSSLIVMYNDKNACIVIDELDAGIYEFLLGELVKILKDSGKGQLLFTSHNLRLLEVLEKENLVFTSTNPENRYIVLKGIRDSNNIREVYIRAIQLGNDGEDVYQETDRYEIMEAFDEAGELNHG</sequence>
<dbReference type="GO" id="GO:0016887">
    <property type="term" value="F:ATP hydrolysis activity"/>
    <property type="evidence" value="ECO:0007669"/>
    <property type="project" value="InterPro"/>
</dbReference>
<gene>
    <name evidence="2" type="ORF">SAMN02982927_02560</name>
</gene>
<feature type="domain" description="ATPase AAA-type core" evidence="1">
    <location>
        <begin position="215"/>
        <end position="402"/>
    </location>
</feature>
<dbReference type="PANTHER" id="PTHR40396">
    <property type="entry name" value="ATPASE-LIKE PROTEIN"/>
    <property type="match status" value="1"/>
</dbReference>
<accession>A0A1I2U5Y3</accession>
<proteinExistence type="predicted"/>
<dbReference type="InterPro" id="IPR027417">
    <property type="entry name" value="P-loop_NTPase"/>
</dbReference>
<dbReference type="Pfam" id="PF13304">
    <property type="entry name" value="AAA_21"/>
    <property type="match status" value="1"/>
</dbReference>
<dbReference type="PANTHER" id="PTHR40396:SF1">
    <property type="entry name" value="ATPASE AAA-TYPE CORE DOMAIN-CONTAINING PROTEIN"/>
    <property type="match status" value="1"/>
</dbReference>
<dbReference type="GO" id="GO:0005524">
    <property type="term" value="F:ATP binding"/>
    <property type="evidence" value="ECO:0007669"/>
    <property type="project" value="InterPro"/>
</dbReference>
<dbReference type="InterPro" id="IPR003959">
    <property type="entry name" value="ATPase_AAA_core"/>
</dbReference>
<keyword evidence="3" id="KW-1185">Reference proteome</keyword>
<dbReference type="EMBL" id="FOOY01000019">
    <property type="protein sequence ID" value="SFG72488.1"/>
    <property type="molecule type" value="Genomic_DNA"/>
</dbReference>